<dbReference type="InterPro" id="IPR059000">
    <property type="entry name" value="ATPase_P-type_domA"/>
</dbReference>
<evidence type="ECO:0000256" key="4">
    <source>
        <dbReference type="ARBA" id="ARBA00022692"/>
    </source>
</evidence>
<feature type="transmembrane region" description="Helical" evidence="10">
    <location>
        <begin position="695"/>
        <end position="716"/>
    </location>
</feature>
<keyword evidence="3" id="KW-1003">Cell membrane</keyword>
<dbReference type="InterPro" id="IPR050510">
    <property type="entry name" value="Cation_transp_ATPase_P-type"/>
</dbReference>
<evidence type="ECO:0000256" key="10">
    <source>
        <dbReference type="SAM" id="Phobius"/>
    </source>
</evidence>
<dbReference type="Pfam" id="PF13246">
    <property type="entry name" value="Cation_ATPase"/>
    <property type="match status" value="1"/>
</dbReference>
<feature type="transmembrane region" description="Helical" evidence="10">
    <location>
        <begin position="871"/>
        <end position="893"/>
    </location>
</feature>
<dbReference type="InterPro" id="IPR001757">
    <property type="entry name" value="P_typ_ATPase"/>
</dbReference>
<dbReference type="EMBL" id="JANHOH010000002">
    <property type="protein sequence ID" value="MCQ6959198.1"/>
    <property type="molecule type" value="Genomic_DNA"/>
</dbReference>
<evidence type="ECO:0000256" key="3">
    <source>
        <dbReference type="ARBA" id="ARBA00022475"/>
    </source>
</evidence>
<accession>A0ABT1T5I3</accession>
<dbReference type="SUPFAM" id="SSF81665">
    <property type="entry name" value="Calcium ATPase, transmembrane domain M"/>
    <property type="match status" value="1"/>
</dbReference>
<comment type="caution">
    <text evidence="12">The sequence shown here is derived from an EMBL/GenBank/DDBJ whole genome shotgun (WGS) entry which is preliminary data.</text>
</comment>
<keyword evidence="7" id="KW-1278">Translocase</keyword>
<dbReference type="InterPro" id="IPR023214">
    <property type="entry name" value="HAD_sf"/>
</dbReference>
<keyword evidence="6" id="KW-0067">ATP-binding</keyword>
<keyword evidence="13" id="KW-1185">Reference proteome</keyword>
<dbReference type="Gene3D" id="3.40.50.1000">
    <property type="entry name" value="HAD superfamily/HAD-like"/>
    <property type="match status" value="1"/>
</dbReference>
<evidence type="ECO:0000313" key="12">
    <source>
        <dbReference type="EMBL" id="MCQ6959198.1"/>
    </source>
</evidence>
<dbReference type="InterPro" id="IPR036412">
    <property type="entry name" value="HAD-like_sf"/>
</dbReference>
<dbReference type="InterPro" id="IPR004014">
    <property type="entry name" value="ATPase_P-typ_cation-transptr_N"/>
</dbReference>
<dbReference type="RefSeq" id="WP_256539385.1">
    <property type="nucleotide sequence ID" value="NZ_JANHOH010000002.1"/>
</dbReference>
<dbReference type="InterPro" id="IPR006068">
    <property type="entry name" value="ATPase_P-typ_cation-transptr_C"/>
</dbReference>
<evidence type="ECO:0000256" key="7">
    <source>
        <dbReference type="ARBA" id="ARBA00022967"/>
    </source>
</evidence>
<evidence type="ECO:0000259" key="11">
    <source>
        <dbReference type="SMART" id="SM00831"/>
    </source>
</evidence>
<organism evidence="12 13">
    <name type="scientific">Mucilaginibacter aquariorum</name>
    <dbReference type="NCBI Taxonomy" id="2967225"/>
    <lineage>
        <taxon>Bacteria</taxon>
        <taxon>Pseudomonadati</taxon>
        <taxon>Bacteroidota</taxon>
        <taxon>Sphingobacteriia</taxon>
        <taxon>Sphingobacteriales</taxon>
        <taxon>Sphingobacteriaceae</taxon>
        <taxon>Mucilaginibacter</taxon>
    </lineage>
</organism>
<evidence type="ECO:0000256" key="8">
    <source>
        <dbReference type="ARBA" id="ARBA00022989"/>
    </source>
</evidence>
<comment type="subcellular location">
    <subcellularLocation>
        <location evidence="1">Cell membrane</location>
        <topology evidence="1">Multi-pass membrane protein</topology>
    </subcellularLocation>
</comment>
<evidence type="ECO:0000256" key="2">
    <source>
        <dbReference type="ARBA" id="ARBA00005675"/>
    </source>
</evidence>
<feature type="transmembrane region" description="Helical" evidence="10">
    <location>
        <begin position="281"/>
        <end position="308"/>
    </location>
</feature>
<dbReference type="SFLD" id="SFLDG00002">
    <property type="entry name" value="C1.7:_P-type_atpase_like"/>
    <property type="match status" value="1"/>
</dbReference>
<dbReference type="InterPro" id="IPR018303">
    <property type="entry name" value="ATPase_P-typ_P_site"/>
</dbReference>
<dbReference type="InterPro" id="IPR023298">
    <property type="entry name" value="ATPase_P-typ_TM_dom_sf"/>
</dbReference>
<comment type="similarity">
    <text evidence="2">Belongs to the cation transport ATPase (P-type) (TC 3.A.3) family. Type IIA subfamily.</text>
</comment>
<dbReference type="InterPro" id="IPR008250">
    <property type="entry name" value="ATPase_P-typ_transduc_dom_A_sf"/>
</dbReference>
<dbReference type="NCBIfam" id="TIGR01494">
    <property type="entry name" value="ATPase_P-type"/>
    <property type="match status" value="2"/>
</dbReference>
<feature type="transmembrane region" description="Helical" evidence="10">
    <location>
        <begin position="837"/>
        <end position="855"/>
    </location>
</feature>
<feature type="transmembrane region" description="Helical" evidence="10">
    <location>
        <begin position="57"/>
        <end position="81"/>
    </location>
</feature>
<feature type="transmembrane region" description="Helical" evidence="10">
    <location>
        <begin position="728"/>
        <end position="747"/>
    </location>
</feature>
<evidence type="ECO:0000256" key="9">
    <source>
        <dbReference type="ARBA" id="ARBA00023136"/>
    </source>
</evidence>
<feature type="transmembrane region" description="Helical" evidence="10">
    <location>
        <begin position="251"/>
        <end position="269"/>
    </location>
</feature>
<dbReference type="SFLD" id="SFLDS00003">
    <property type="entry name" value="Haloacid_Dehalogenase"/>
    <property type="match status" value="1"/>
</dbReference>
<keyword evidence="9 10" id="KW-0472">Membrane</keyword>
<dbReference type="PROSITE" id="PS00154">
    <property type="entry name" value="ATPASE_E1_E2"/>
    <property type="match status" value="1"/>
</dbReference>
<dbReference type="SUPFAM" id="SSF56784">
    <property type="entry name" value="HAD-like"/>
    <property type="match status" value="1"/>
</dbReference>
<proteinExistence type="inferred from homology"/>
<dbReference type="Gene3D" id="2.70.150.10">
    <property type="entry name" value="Calcium-transporting ATPase, cytoplasmic transduction domain A"/>
    <property type="match status" value="1"/>
</dbReference>
<evidence type="ECO:0000313" key="13">
    <source>
        <dbReference type="Proteomes" id="UP001204376"/>
    </source>
</evidence>
<keyword evidence="5" id="KW-0547">Nucleotide-binding</keyword>
<evidence type="ECO:0000256" key="5">
    <source>
        <dbReference type="ARBA" id="ARBA00022741"/>
    </source>
</evidence>
<dbReference type="PRINTS" id="PR00120">
    <property type="entry name" value="HATPASE"/>
</dbReference>
<dbReference type="Proteomes" id="UP001204376">
    <property type="component" value="Unassembled WGS sequence"/>
</dbReference>
<dbReference type="Pfam" id="PF00122">
    <property type="entry name" value="E1-E2_ATPase"/>
    <property type="match status" value="1"/>
</dbReference>
<dbReference type="Gene3D" id="3.40.1110.10">
    <property type="entry name" value="Calcium-transporting ATPase, cytoplasmic domain N"/>
    <property type="match status" value="1"/>
</dbReference>
<dbReference type="Gene3D" id="1.20.1110.10">
    <property type="entry name" value="Calcium-transporting ATPase, transmembrane domain"/>
    <property type="match status" value="1"/>
</dbReference>
<dbReference type="SUPFAM" id="SSF81660">
    <property type="entry name" value="Metal cation-transporting ATPase, ATP-binding domain N"/>
    <property type="match status" value="1"/>
</dbReference>
<dbReference type="PANTHER" id="PTHR43294:SF21">
    <property type="entry name" value="CATION TRANSPORTING ATPASE"/>
    <property type="match status" value="1"/>
</dbReference>
<feature type="transmembrane region" description="Helical" evidence="10">
    <location>
        <begin position="768"/>
        <end position="794"/>
    </location>
</feature>
<feature type="transmembrane region" description="Helical" evidence="10">
    <location>
        <begin position="87"/>
        <end position="108"/>
    </location>
</feature>
<gene>
    <name evidence="12" type="ORF">NPE20_14570</name>
</gene>
<dbReference type="PRINTS" id="PR00119">
    <property type="entry name" value="CATATPASE"/>
</dbReference>
<feature type="transmembrane region" description="Helical" evidence="10">
    <location>
        <begin position="800"/>
        <end position="817"/>
    </location>
</feature>
<keyword evidence="4 10" id="KW-0812">Transmembrane</keyword>
<name>A0ABT1T5I3_9SPHI</name>
<evidence type="ECO:0000256" key="1">
    <source>
        <dbReference type="ARBA" id="ARBA00004651"/>
    </source>
</evidence>
<dbReference type="SMART" id="SM00831">
    <property type="entry name" value="Cation_ATPase_N"/>
    <property type="match status" value="1"/>
</dbReference>
<evidence type="ECO:0000256" key="6">
    <source>
        <dbReference type="ARBA" id="ARBA00022840"/>
    </source>
</evidence>
<feature type="domain" description="Cation-transporting P-type ATPase N-terminal" evidence="11">
    <location>
        <begin position="9"/>
        <end position="83"/>
    </location>
</feature>
<dbReference type="SFLD" id="SFLDF00027">
    <property type="entry name" value="p-type_atpase"/>
    <property type="match status" value="1"/>
</dbReference>
<dbReference type="Pfam" id="PF00690">
    <property type="entry name" value="Cation_ATPase_N"/>
    <property type="match status" value="1"/>
</dbReference>
<dbReference type="Pfam" id="PF00689">
    <property type="entry name" value="Cation_ATPase_C"/>
    <property type="match status" value="1"/>
</dbReference>
<dbReference type="InterPro" id="IPR023299">
    <property type="entry name" value="ATPase_P-typ_cyto_dom_N"/>
</dbReference>
<dbReference type="PANTHER" id="PTHR43294">
    <property type="entry name" value="SODIUM/POTASSIUM-TRANSPORTING ATPASE SUBUNIT ALPHA"/>
    <property type="match status" value="1"/>
</dbReference>
<protein>
    <submittedName>
        <fullName evidence="12">Cation-transporting P-type ATPase</fullName>
    </submittedName>
</protein>
<dbReference type="InterPro" id="IPR044492">
    <property type="entry name" value="P_typ_ATPase_HD_dom"/>
</dbReference>
<dbReference type="SUPFAM" id="SSF81653">
    <property type="entry name" value="Calcium ATPase, transduction domain A"/>
    <property type="match status" value="1"/>
</dbReference>
<sequence length="900" mass="97873">MAIPYPLKDAYRLTAEEVIQIIRTDRSTGLSQREALKRIKIFGPNSYQTRRQKSWRLILAEQFTGPIVYLLIFGAAISLYFKDMLDAVAIASVILINAFIGFVMELQARSSMNALKKMDVTITRVIRDGQLLNIPSEQLVPGDVMKLEAGDIVPADGRLIELHQLQCDEASLTGESFPAVKQAGEIVGDAPLGDRHNMVFKGTSVVNGNATAVVTGTGAATELGTITSLVESSPETATPLDKKLNGLSRKLIGITLAMTGVFAVTGVIQGKKALLIIETSIALAVAAIPEGLPIVATVALSHGMLLMARRNAIVKKLSAVETLGSTSVILTDKTGTLTENTISADTFVFPEETIRIGITDKVSFLHHGETQNSSENLEKLLLAGYLCNNAVATKSGPDDGEKHYSGDPVEIALLKLANAAKLNTAELSKAYQRIGEVPFSSDIMMMGTLHRNPTGYFVAAKGSVEHLLQKCSRVQLGPVIHKLDETRRSQILQQSADMADDGLRVLAFAYKAGLEKNDESSFFNDLVYLGMMGFLDPPRMDIRAAITACRNAGIKVVMITGDHPRTALHIARKVGLIDEHDKNVITGKELPQTEDLTDEWKQRILSTAVFARTSPKQKLDIAVIFQKSGQIVAMTGDGINDAPALKKADVSIAMGMRGTDVAKETASIILKDDSFTSIAEAVSHGREIFRNIQKFVIYLLSCNLSEIFIVTILGIITPASTLLPLQILFLNMLTDIFPALALGLGTGDKTVMQGGPRDPKKDIVTDRTWLVIALYAAVMTLSVTIAVLYCRYLITDDSQLLNNTAFVTLTFGQLFHVFNMSSLRSDPVCNEITLNKFVWLALLLCAAIVVLVFNVEQLRLVLSLSILPFKIWLVSIIASLLPLLTIQSCRLIAANRKKKS</sequence>
<keyword evidence="8 10" id="KW-1133">Transmembrane helix</keyword>
<reference evidence="12 13" key="1">
    <citation type="submission" date="2022-07" db="EMBL/GenBank/DDBJ databases">
        <title>Mucilaginibacter sp. JC4.</title>
        <authorList>
            <person name="Le V."/>
            <person name="Ko S.-R."/>
            <person name="Ahn C.-Y."/>
            <person name="Oh H.-M."/>
        </authorList>
    </citation>
    <scope>NUCLEOTIDE SEQUENCE [LARGE SCALE GENOMIC DNA]</scope>
    <source>
        <strain evidence="12 13">JC4</strain>
    </source>
</reference>